<feature type="compositionally biased region" description="Low complexity" evidence="1">
    <location>
        <begin position="721"/>
        <end position="775"/>
    </location>
</feature>
<evidence type="ECO:0008006" key="4">
    <source>
        <dbReference type="Google" id="ProtNLM"/>
    </source>
</evidence>
<dbReference type="AlphaFoldDB" id="A0AAW0BX32"/>
<accession>A0AAW0BX32</accession>
<name>A0AAW0BX32_9AGAR</name>
<dbReference type="InterPro" id="IPR011009">
    <property type="entry name" value="Kinase-like_dom_sf"/>
</dbReference>
<feature type="compositionally biased region" description="Acidic residues" evidence="1">
    <location>
        <begin position="299"/>
        <end position="319"/>
    </location>
</feature>
<evidence type="ECO:0000313" key="3">
    <source>
        <dbReference type="Proteomes" id="UP001362999"/>
    </source>
</evidence>
<feature type="region of interest" description="Disordered" evidence="1">
    <location>
        <begin position="297"/>
        <end position="365"/>
    </location>
</feature>
<dbReference type="PANTHER" id="PTHR40903:SF1">
    <property type="entry name" value="HYPHALLY REGULATED CELL WALL PROTEIN 3"/>
    <property type="match status" value="1"/>
</dbReference>
<dbReference type="EMBL" id="JAWWNJ010000024">
    <property type="protein sequence ID" value="KAK7031577.1"/>
    <property type="molecule type" value="Genomic_DNA"/>
</dbReference>
<comment type="caution">
    <text evidence="2">The sequence shown here is derived from an EMBL/GenBank/DDBJ whole genome shotgun (WGS) entry which is preliminary data.</text>
</comment>
<organism evidence="2 3">
    <name type="scientific">Favolaschia claudopus</name>
    <dbReference type="NCBI Taxonomy" id="2862362"/>
    <lineage>
        <taxon>Eukaryota</taxon>
        <taxon>Fungi</taxon>
        <taxon>Dikarya</taxon>
        <taxon>Basidiomycota</taxon>
        <taxon>Agaricomycotina</taxon>
        <taxon>Agaricomycetes</taxon>
        <taxon>Agaricomycetidae</taxon>
        <taxon>Agaricales</taxon>
        <taxon>Marasmiineae</taxon>
        <taxon>Mycenaceae</taxon>
        <taxon>Favolaschia</taxon>
    </lineage>
</organism>
<evidence type="ECO:0000256" key="1">
    <source>
        <dbReference type="SAM" id="MobiDB-lite"/>
    </source>
</evidence>
<dbReference type="SUPFAM" id="SSF56112">
    <property type="entry name" value="Protein kinase-like (PK-like)"/>
    <property type="match status" value="1"/>
</dbReference>
<feature type="compositionally biased region" description="Acidic residues" evidence="1">
    <location>
        <begin position="508"/>
        <end position="518"/>
    </location>
</feature>
<feature type="region of interest" description="Disordered" evidence="1">
    <location>
        <begin position="247"/>
        <end position="268"/>
    </location>
</feature>
<dbReference type="Gene3D" id="1.10.510.10">
    <property type="entry name" value="Transferase(Phosphotransferase) domain 1"/>
    <property type="match status" value="1"/>
</dbReference>
<feature type="compositionally biased region" description="Acidic residues" evidence="1">
    <location>
        <begin position="553"/>
        <end position="564"/>
    </location>
</feature>
<sequence length="1022" mass="112250">MATLIDRKVQEVIDALTPDLPPLIPGPQTVRSVSTRGFTDYDRHLPKWFQLRNMRLDPALFPTLQKRYIEELKKRKSIIDGSLDIQAVIKLSPFDLTLIVPRPVDVGGDPTIRSMHEAFHRITGKVATVSCFDFDSSRSQFRPVFASRPSLATTNTIADQLVGCVPAFGDDPKDWKELWPLVTADSCDLRQPEFRTLYSEEYKNLAVGGRRGILGILLLVWSLYKGHLRTVWPTLICNDECQRFQKSHADQDKSRKTNPFPSPLDGTSIVKQQEGMDAIKEQELRQTIMNFVELVYGEEPTEEEEEEQTEVEEDDDSADDITPIQGPAAQQESQPTNQARKKRNRDEIDDDSEPEDDLPRSNTSTKYNKILNNAFANTVEDLDLSDRVAKDIRPHVKTGARMVVQKYSQMNHHNLSAGLLSSFNDAFVVWRRRDTQTLTISAPLTHEDTLLRLVVLTVCAFHDVIERRALEKQEGIDLWQDRYVSETQASQAAEKAARKRQKLREQSDNDEDGADDTQDTNQSDDNPITDRSQRERAPYHMALRKQTRKETTSEEEGDGADDDTGSGSGRGGKGRGGGGSHRRGGGGRGGRGGRGGGGAGGGRGGGGAGGGNSNQGGSRGGARGGQGSHSTRQGGGSRARSTGGTRSSRRANDDINLSDVHFAFNAPQHLLYSEGFDHLWRVVYSTVATKSLPKISDMDGNPSVQRVDEHRASIDSTGGRSNASRGSVGSISSVPSLSSGPTAASSSVPPSPLTDDSFPSGSTPSSPTPLRTVSPIHSGDNSPAPLTRINFPTHSRESSPSPFSDKSTLAPRTFHEKSATVEIQVDPLERSPSTIRYAGVILEDRLRKRTGTADVWSGRIILEDGTDDDSSMPIVVKMAISGESAGESKDNEELTTLLRKEGSIYEGLAKADLDGITPRYYGTFENDLGTVFLVLEDGGEKVDKLEKLPEEQRQKLFAKAKALHQVGVIHNDLERRNLVQDPSGEVTIIDFDIARDQHHCPGEKECKELVNFAKALKLKSEK</sequence>
<feature type="compositionally biased region" description="Polar residues" evidence="1">
    <location>
        <begin position="790"/>
        <end position="807"/>
    </location>
</feature>
<gene>
    <name evidence="2" type="ORF">R3P38DRAFT_3393474</name>
</gene>
<feature type="compositionally biased region" description="Polar residues" evidence="1">
    <location>
        <begin position="328"/>
        <end position="338"/>
    </location>
</feature>
<keyword evidence="3" id="KW-1185">Reference proteome</keyword>
<feature type="compositionally biased region" description="Gly residues" evidence="1">
    <location>
        <begin position="566"/>
        <end position="579"/>
    </location>
</feature>
<evidence type="ECO:0000313" key="2">
    <source>
        <dbReference type="EMBL" id="KAK7031577.1"/>
    </source>
</evidence>
<feature type="region of interest" description="Disordered" evidence="1">
    <location>
        <begin position="490"/>
        <end position="652"/>
    </location>
</feature>
<feature type="compositionally biased region" description="Gly residues" evidence="1">
    <location>
        <begin position="586"/>
        <end position="637"/>
    </location>
</feature>
<feature type="compositionally biased region" description="Acidic residues" evidence="1">
    <location>
        <begin position="347"/>
        <end position="356"/>
    </location>
</feature>
<feature type="region of interest" description="Disordered" evidence="1">
    <location>
        <begin position="693"/>
        <end position="811"/>
    </location>
</feature>
<reference evidence="2 3" key="1">
    <citation type="journal article" date="2024" name="J Genomics">
        <title>Draft genome sequencing and assembly of Favolaschia claudopus CIRM-BRFM 2984 isolated from oak limbs.</title>
        <authorList>
            <person name="Navarro D."/>
            <person name="Drula E."/>
            <person name="Chaduli D."/>
            <person name="Cazenave R."/>
            <person name="Ahrendt S."/>
            <person name="Wang J."/>
            <person name="Lipzen A."/>
            <person name="Daum C."/>
            <person name="Barry K."/>
            <person name="Grigoriev I.V."/>
            <person name="Favel A."/>
            <person name="Rosso M.N."/>
            <person name="Martin F."/>
        </authorList>
    </citation>
    <scope>NUCLEOTIDE SEQUENCE [LARGE SCALE GENOMIC DNA]</scope>
    <source>
        <strain evidence="2 3">CIRM-BRFM 2984</strain>
    </source>
</reference>
<proteinExistence type="predicted"/>
<dbReference type="PANTHER" id="PTHR40903">
    <property type="entry name" value="GLYCINE-RICH CELL WALL STRUCTURAL PROTEIN 1-LIKE"/>
    <property type="match status" value="1"/>
</dbReference>
<dbReference type="Proteomes" id="UP001362999">
    <property type="component" value="Unassembled WGS sequence"/>
</dbReference>
<protein>
    <recommendedName>
        <fullName evidence="4">Protein kinase domain-containing protein</fullName>
    </recommendedName>
</protein>